<evidence type="ECO:0000313" key="2">
    <source>
        <dbReference type="EMBL" id="CAH2040798.1"/>
    </source>
</evidence>
<evidence type="ECO:0000256" key="1">
    <source>
        <dbReference type="SAM" id="MobiDB-lite"/>
    </source>
</evidence>
<name>A0ABN8HWX9_9NEOP</name>
<feature type="region of interest" description="Disordered" evidence="1">
    <location>
        <begin position="39"/>
        <end position="94"/>
    </location>
</feature>
<accession>A0ABN8HWX9</accession>
<gene>
    <name evidence="2" type="ORF">IPOD504_LOCUS2816</name>
</gene>
<feature type="compositionally biased region" description="Pro residues" evidence="1">
    <location>
        <begin position="42"/>
        <end position="58"/>
    </location>
</feature>
<proteinExistence type="predicted"/>
<feature type="non-terminal residue" evidence="2">
    <location>
        <position position="94"/>
    </location>
</feature>
<dbReference type="Proteomes" id="UP000837857">
    <property type="component" value="Chromosome 12"/>
</dbReference>
<evidence type="ECO:0008006" key="4">
    <source>
        <dbReference type="Google" id="ProtNLM"/>
    </source>
</evidence>
<dbReference type="EMBL" id="OW152824">
    <property type="protein sequence ID" value="CAH2040798.1"/>
    <property type="molecule type" value="Genomic_DNA"/>
</dbReference>
<sequence>MVGSASATRKGLVILAGLLPRTHCRPLSHRRLTRGLLAAGSPPWPDPPLLSEPAPPGLPRACMLMPASARTSSQRGPRGTGAPDLESSPLPTSK</sequence>
<keyword evidence="3" id="KW-1185">Reference proteome</keyword>
<evidence type="ECO:0000313" key="3">
    <source>
        <dbReference type="Proteomes" id="UP000837857"/>
    </source>
</evidence>
<protein>
    <recommendedName>
        <fullName evidence="4">Secreted protein</fullName>
    </recommendedName>
</protein>
<organism evidence="2 3">
    <name type="scientific">Iphiclides podalirius</name>
    <name type="common">scarce swallowtail</name>
    <dbReference type="NCBI Taxonomy" id="110791"/>
    <lineage>
        <taxon>Eukaryota</taxon>
        <taxon>Metazoa</taxon>
        <taxon>Ecdysozoa</taxon>
        <taxon>Arthropoda</taxon>
        <taxon>Hexapoda</taxon>
        <taxon>Insecta</taxon>
        <taxon>Pterygota</taxon>
        <taxon>Neoptera</taxon>
        <taxon>Endopterygota</taxon>
        <taxon>Lepidoptera</taxon>
        <taxon>Glossata</taxon>
        <taxon>Ditrysia</taxon>
        <taxon>Papilionoidea</taxon>
        <taxon>Papilionidae</taxon>
        <taxon>Papilioninae</taxon>
        <taxon>Iphiclides</taxon>
    </lineage>
</organism>
<reference evidence="2" key="1">
    <citation type="submission" date="2022-03" db="EMBL/GenBank/DDBJ databases">
        <authorList>
            <person name="Martin H S."/>
        </authorList>
    </citation>
    <scope>NUCLEOTIDE SEQUENCE</scope>
</reference>